<evidence type="ECO:0000256" key="2">
    <source>
        <dbReference type="ARBA" id="ARBA00001974"/>
    </source>
</evidence>
<dbReference type="PRINTS" id="PR00368">
    <property type="entry name" value="FADPNR"/>
</dbReference>
<dbReference type="Gene3D" id="3.30.390.30">
    <property type="match status" value="1"/>
</dbReference>
<keyword evidence="8" id="KW-0408">Iron</keyword>
<keyword evidence="6" id="KW-0274">FAD</keyword>
<evidence type="ECO:0000259" key="10">
    <source>
        <dbReference type="PROSITE" id="PS50903"/>
    </source>
</evidence>
<keyword evidence="12" id="KW-1185">Reference proteome</keyword>
<sequence>MKALELRKNFYWTGIVDADLRVFDIIMYTEFGTTYNSYVMKAGDKTILFETAKEKWFDEYLEKVKEVTDVEKIDYLIVEHTEPDHAGSVERLLDLNPGMKIIGTGCALGFLKEIVNRDFTGIPAKDNMRMQIGDKTLRFLFVPNLHWPDTMYTYIEEEQILVTCDSFGSHYGFEDVLLSKVTDHEGYMRATKYYFDNIIGPFKPFMLKALEKIRPLDITMICTGHGPVIDDKIDFIMNTYEEWSTVVNPNPRKTVIIPYVSAYGYTKMLSEKIAEGIRASGDIDVRSYDMVEADQAKVLEELGFADGILFGSPTIVGEALKPIWDLTTSIFAGTHGGKLASAFGSYGWSGEAVPHLITRLKQLRMKVTEGFRVRFKPNENQLQDAFDYGFNFGCLLQEKENPKKTTGSRKLVKCLVCGEIFDSSIDICPVCGVGRENFVEVEAEETNFSNDTNHFYVILGNGAAGHNAAQAIRERDKTGTIVMISNEPYRTYNRPMLTKSIMADLNEEQIAVESASWYEENRVYQILGHEVTKIDTEAKEVVLDDGTKYHYTKLIYALGAECFIPPIEGAAQEGVIAIRRLEDTKKVSERLKHTKHAVVIGGGVLGLEAAWELKKAKCEVTVLELAPVLMGRQLDKEAGEMLKMISEAQGIQIQTGVQIEAIEGDGTATAVRLGDGTVIPAELVIISCGVRANTALAKAAGIETNRAVIVNEKMQTNITDIYACGDCAEYQEINYAIWPQAVEEGKTAGAQAAGENITYEHVPAALSFHGMNTALFAAGDTGKNPNLIYKTAEFKDSGKKQYQKYYFLNNRLCGVILIGDTSRMAEMTEALEKHKLYKDVIK</sequence>
<comment type="similarity">
    <text evidence="3">In the N-terminal section; belongs to the zinc metallo-hydrolase group 3 family.</text>
</comment>
<keyword evidence="7" id="KW-0249">Electron transport</keyword>
<evidence type="ECO:0000259" key="9">
    <source>
        <dbReference type="PROSITE" id="PS50902"/>
    </source>
</evidence>
<dbReference type="PROSITE" id="PS50903">
    <property type="entry name" value="RUBREDOXIN_LIKE"/>
    <property type="match status" value="1"/>
</dbReference>
<dbReference type="Pfam" id="PF00258">
    <property type="entry name" value="Flavodoxin_1"/>
    <property type="match status" value="1"/>
</dbReference>
<dbReference type="InterPro" id="IPR036866">
    <property type="entry name" value="RibonucZ/Hydroxyglut_hydro"/>
</dbReference>
<dbReference type="PROSITE" id="PS50902">
    <property type="entry name" value="FLAVODOXIN_LIKE"/>
    <property type="match status" value="1"/>
</dbReference>
<keyword evidence="5" id="KW-0285">Flavoprotein</keyword>
<dbReference type="SUPFAM" id="SSF56281">
    <property type="entry name" value="Metallo-hydrolase/oxidoreductase"/>
    <property type="match status" value="1"/>
</dbReference>
<dbReference type="PANTHER" id="PTHR32145">
    <property type="entry name" value="DIFLAVIN FLAVOPROTEIN A 2-RELATED"/>
    <property type="match status" value="1"/>
</dbReference>
<accession>A0ABS7L557</accession>
<dbReference type="InterPro" id="IPR029039">
    <property type="entry name" value="Flavoprotein-like_sf"/>
</dbReference>
<gene>
    <name evidence="11" type="ORF">FLB61_03105</name>
</gene>
<dbReference type="Gene3D" id="3.60.15.10">
    <property type="entry name" value="Ribonuclease Z/Hydroxyacylglutathione hydrolase-like"/>
    <property type="match status" value="1"/>
</dbReference>
<dbReference type="PRINTS" id="PR00411">
    <property type="entry name" value="PNDRDTASEI"/>
</dbReference>
<feature type="domain" description="Flavodoxin-like" evidence="9">
    <location>
        <begin position="255"/>
        <end position="393"/>
    </location>
</feature>
<dbReference type="InterPro" id="IPR008254">
    <property type="entry name" value="Flavodoxin/NO_synth"/>
</dbReference>
<dbReference type="Pfam" id="PF07992">
    <property type="entry name" value="Pyr_redox_2"/>
    <property type="match status" value="1"/>
</dbReference>
<dbReference type="InterPro" id="IPR001279">
    <property type="entry name" value="Metallo-B-lactamas"/>
</dbReference>
<comment type="caution">
    <text evidence="11">The sequence shown here is derived from an EMBL/GenBank/DDBJ whole genome shotgun (WGS) entry which is preliminary data.</text>
</comment>
<dbReference type="CDD" id="cd00350">
    <property type="entry name" value="rubredoxin_like"/>
    <property type="match status" value="1"/>
</dbReference>
<dbReference type="RefSeq" id="WP_221919376.1">
    <property type="nucleotide sequence ID" value="NZ_CP173660.1"/>
</dbReference>
<evidence type="ECO:0000256" key="3">
    <source>
        <dbReference type="ARBA" id="ARBA00007121"/>
    </source>
</evidence>
<dbReference type="Gene3D" id="2.20.28.10">
    <property type="match status" value="1"/>
</dbReference>
<comment type="cofactor">
    <cofactor evidence="1">
        <name>Fe cation</name>
        <dbReference type="ChEBI" id="CHEBI:24875"/>
    </cofactor>
</comment>
<dbReference type="InterPro" id="IPR023753">
    <property type="entry name" value="FAD/NAD-binding_dom"/>
</dbReference>
<feature type="domain" description="Rubredoxin-like" evidence="10">
    <location>
        <begin position="409"/>
        <end position="441"/>
    </location>
</feature>
<dbReference type="InterPro" id="IPR041575">
    <property type="entry name" value="Rubredoxin_C"/>
</dbReference>
<reference evidence="11 12" key="1">
    <citation type="journal article" date="2020" name="New Microbes New Infect">
        <title>Sellimonas caecigallum sp. nov., description and genome sequence of a new member of the Sellimonas genus isolated from the cecum of feral chicken.</title>
        <authorList>
            <person name="Wongkuna S."/>
            <person name="Ghimire S."/>
            <person name="Antony L."/>
            <person name="Chankhamhaengdecha S."/>
            <person name="Janvilisri T."/>
            <person name="Scaria J."/>
        </authorList>
    </citation>
    <scope>NUCLEOTIDE SEQUENCE [LARGE SCALE GENOMIC DNA]</scope>
    <source>
        <strain evidence="11 12">SW451</strain>
    </source>
</reference>
<name>A0ABS7L557_9FIRM</name>
<dbReference type="PANTHER" id="PTHR32145:SF11">
    <property type="entry name" value="DIFLAVIN FLAVOPROTEIN A 2-RELATED"/>
    <property type="match status" value="1"/>
</dbReference>
<dbReference type="InterPro" id="IPR051285">
    <property type="entry name" value="NADH_oxidoreductase_modular"/>
</dbReference>
<dbReference type="SUPFAM" id="SSF57802">
    <property type="entry name" value="Rubredoxin-like"/>
    <property type="match status" value="1"/>
</dbReference>
<evidence type="ECO:0000256" key="6">
    <source>
        <dbReference type="ARBA" id="ARBA00022827"/>
    </source>
</evidence>
<protein>
    <submittedName>
        <fullName evidence="11">Pyridine nucleotide-disulfide oxidoreductase</fullName>
    </submittedName>
</protein>
<evidence type="ECO:0000256" key="4">
    <source>
        <dbReference type="ARBA" id="ARBA00022448"/>
    </source>
</evidence>
<evidence type="ECO:0000256" key="7">
    <source>
        <dbReference type="ARBA" id="ARBA00022982"/>
    </source>
</evidence>
<evidence type="ECO:0000313" key="12">
    <source>
        <dbReference type="Proteomes" id="UP000779049"/>
    </source>
</evidence>
<evidence type="ECO:0000313" key="11">
    <source>
        <dbReference type="EMBL" id="MBY0758097.1"/>
    </source>
</evidence>
<organism evidence="11 12">
    <name type="scientific">Sellimonas caecigallum</name>
    <dbReference type="NCBI Taxonomy" id="2592333"/>
    <lineage>
        <taxon>Bacteria</taxon>
        <taxon>Bacillati</taxon>
        <taxon>Bacillota</taxon>
        <taxon>Clostridia</taxon>
        <taxon>Lachnospirales</taxon>
        <taxon>Lachnospiraceae</taxon>
        <taxon>Sellimonas</taxon>
    </lineage>
</organism>
<dbReference type="Gene3D" id="3.40.50.360">
    <property type="match status" value="1"/>
</dbReference>
<dbReference type="SMART" id="SM00849">
    <property type="entry name" value="Lactamase_B"/>
    <property type="match status" value="1"/>
</dbReference>
<dbReference type="InterPro" id="IPR016156">
    <property type="entry name" value="FAD/NAD-linked_Rdtase_dimer_sf"/>
</dbReference>
<comment type="cofactor">
    <cofactor evidence="2">
        <name>FAD</name>
        <dbReference type="ChEBI" id="CHEBI:57692"/>
    </cofactor>
</comment>
<dbReference type="EMBL" id="VIRV01000002">
    <property type="protein sequence ID" value="MBY0758097.1"/>
    <property type="molecule type" value="Genomic_DNA"/>
</dbReference>
<dbReference type="Gene3D" id="3.50.50.60">
    <property type="entry name" value="FAD/NAD(P)-binding domain"/>
    <property type="match status" value="2"/>
</dbReference>
<dbReference type="Pfam" id="PF19583">
    <property type="entry name" value="ODP"/>
    <property type="match status" value="1"/>
</dbReference>
<dbReference type="InterPro" id="IPR036188">
    <property type="entry name" value="FAD/NAD-bd_sf"/>
</dbReference>
<evidence type="ECO:0000256" key="1">
    <source>
        <dbReference type="ARBA" id="ARBA00001962"/>
    </source>
</evidence>
<dbReference type="InterPro" id="IPR045761">
    <property type="entry name" value="ODP_dom"/>
</dbReference>
<dbReference type="CDD" id="cd07709">
    <property type="entry name" value="flavodiiron_proteins_MBL-fold"/>
    <property type="match status" value="1"/>
</dbReference>
<proteinExistence type="inferred from homology"/>
<dbReference type="Proteomes" id="UP000779049">
    <property type="component" value="Unassembled WGS sequence"/>
</dbReference>
<evidence type="ECO:0000256" key="5">
    <source>
        <dbReference type="ARBA" id="ARBA00022630"/>
    </source>
</evidence>
<dbReference type="SUPFAM" id="SSF51905">
    <property type="entry name" value="FAD/NAD(P)-binding domain"/>
    <property type="match status" value="2"/>
</dbReference>
<dbReference type="InterPro" id="IPR024934">
    <property type="entry name" value="Rubredoxin-like_dom"/>
</dbReference>
<dbReference type="Pfam" id="PF18267">
    <property type="entry name" value="Rubredoxin_C"/>
    <property type="match status" value="1"/>
</dbReference>
<evidence type="ECO:0000256" key="8">
    <source>
        <dbReference type="ARBA" id="ARBA00023004"/>
    </source>
</evidence>
<keyword evidence="4" id="KW-0813">Transport</keyword>
<dbReference type="SUPFAM" id="SSF52218">
    <property type="entry name" value="Flavoproteins"/>
    <property type="match status" value="1"/>
</dbReference>